<evidence type="ECO:0000313" key="1">
    <source>
        <dbReference type="EMBL" id="BAU29896.1"/>
    </source>
</evidence>
<dbReference type="Proteomes" id="UP000217696">
    <property type="component" value="Chromosome"/>
</dbReference>
<reference evidence="1 2" key="1">
    <citation type="submission" date="2015-12" db="EMBL/GenBank/DDBJ databases">
        <title>Genome sequence of Aneurinibacillus soli.</title>
        <authorList>
            <person name="Lee J.S."/>
            <person name="Lee K.C."/>
            <person name="Kim K.K."/>
            <person name="Lee B.W."/>
        </authorList>
    </citation>
    <scope>NUCLEOTIDE SEQUENCE [LARGE SCALE GENOMIC DNA]</scope>
    <source>
        <strain evidence="1 2">CB4</strain>
    </source>
</reference>
<accession>A0A0U4WNU3</accession>
<keyword evidence="2" id="KW-1185">Reference proteome</keyword>
<dbReference type="OrthoDB" id="2637985at2"/>
<dbReference type="AlphaFoldDB" id="A0A0U4WNU3"/>
<sequence>MHYCILSNENRIEFISMPADYMYQLVALLRRLHKEIDKLTTADRPILPVVIGECTELELHNSEYAVVSGLDYLAALERRFAALNEENYPLISLLTEIRALHAQLEYLVEEGEYA</sequence>
<evidence type="ECO:0000313" key="2">
    <source>
        <dbReference type="Proteomes" id="UP000217696"/>
    </source>
</evidence>
<organism evidence="1 2">
    <name type="scientific">Aneurinibacillus soli</name>
    <dbReference type="NCBI Taxonomy" id="1500254"/>
    <lineage>
        <taxon>Bacteria</taxon>
        <taxon>Bacillati</taxon>
        <taxon>Bacillota</taxon>
        <taxon>Bacilli</taxon>
        <taxon>Bacillales</taxon>
        <taxon>Paenibacillaceae</taxon>
        <taxon>Aneurinibacillus group</taxon>
        <taxon>Aneurinibacillus</taxon>
    </lineage>
</organism>
<dbReference type="EMBL" id="AP017312">
    <property type="protein sequence ID" value="BAU29896.1"/>
    <property type="molecule type" value="Genomic_DNA"/>
</dbReference>
<name>A0A0U4WNU3_9BACL</name>
<protein>
    <submittedName>
        <fullName evidence="1">Uncharacterized protein</fullName>
    </submittedName>
</protein>
<proteinExistence type="predicted"/>
<gene>
    <name evidence="1" type="ORF">CB4_04150</name>
</gene>
<dbReference type="RefSeq" id="WP_096467531.1">
    <property type="nucleotide sequence ID" value="NZ_AP017312.1"/>
</dbReference>
<dbReference type="KEGG" id="asoc:CB4_04150"/>